<reference evidence="1 2" key="1">
    <citation type="submission" date="2023-03" db="EMBL/GenBank/DDBJ databases">
        <title>Bacillus Genome Sequencing.</title>
        <authorList>
            <person name="Dunlap C."/>
        </authorList>
    </citation>
    <scope>NUCLEOTIDE SEQUENCE [LARGE SCALE GENOMIC DNA]</scope>
    <source>
        <strain evidence="1 2">B-4107</strain>
    </source>
</reference>
<proteinExistence type="predicted"/>
<accession>A0ABU6NPK2</accession>
<name>A0ABU6NPK2_9BACI</name>
<comment type="caution">
    <text evidence="1">The sequence shown here is derived from an EMBL/GenBank/DDBJ whole genome shotgun (WGS) entry which is preliminary data.</text>
</comment>
<sequence>MYKNLCLATILHDPHSLLYDAIVENEKRLRKCKYENKYVAISNETNKDIVDLLLEYNFTIYRVEKRGPGNARRDLLKHLPYVKNRFYHYCDFDRFLTWVKYHGEDLNVLNRYVETNDPNGLRFTNYNKTSDDHSLDSWISRLELTTSIAKTIKVLGRDCKF</sequence>
<keyword evidence="2" id="KW-1185">Reference proteome</keyword>
<organism evidence="1 2">
    <name type="scientific">Shouchella miscanthi</name>
    <dbReference type="NCBI Taxonomy" id="2598861"/>
    <lineage>
        <taxon>Bacteria</taxon>
        <taxon>Bacillati</taxon>
        <taxon>Bacillota</taxon>
        <taxon>Bacilli</taxon>
        <taxon>Bacillales</taxon>
        <taxon>Bacillaceae</taxon>
        <taxon>Shouchella</taxon>
    </lineage>
</organism>
<evidence type="ECO:0000313" key="1">
    <source>
        <dbReference type="EMBL" id="MED4129937.1"/>
    </source>
</evidence>
<dbReference type="RefSeq" id="WP_328238568.1">
    <property type="nucleotide sequence ID" value="NZ_JAROAS010000044.1"/>
</dbReference>
<gene>
    <name evidence="1" type="ORF">P5F74_17540</name>
</gene>
<protein>
    <submittedName>
        <fullName evidence="1">Uncharacterized protein</fullName>
    </submittedName>
</protein>
<dbReference type="EMBL" id="JAROAS010000044">
    <property type="protein sequence ID" value="MED4129937.1"/>
    <property type="molecule type" value="Genomic_DNA"/>
</dbReference>
<dbReference type="Proteomes" id="UP001341820">
    <property type="component" value="Unassembled WGS sequence"/>
</dbReference>
<evidence type="ECO:0000313" key="2">
    <source>
        <dbReference type="Proteomes" id="UP001341820"/>
    </source>
</evidence>